<organism evidence="1 2">
    <name type="scientific">Flagellimonas spongiicola</name>
    <dbReference type="NCBI Taxonomy" id="2942208"/>
    <lineage>
        <taxon>Bacteria</taxon>
        <taxon>Pseudomonadati</taxon>
        <taxon>Bacteroidota</taxon>
        <taxon>Flavobacteriia</taxon>
        <taxon>Flavobacteriales</taxon>
        <taxon>Flavobacteriaceae</taxon>
        <taxon>Flagellimonas</taxon>
    </lineage>
</organism>
<protein>
    <submittedName>
        <fullName evidence="1">Uncharacterized protein</fullName>
    </submittedName>
</protein>
<keyword evidence="2" id="KW-1185">Reference proteome</keyword>
<dbReference type="Proteomes" id="UP001203607">
    <property type="component" value="Unassembled WGS sequence"/>
</dbReference>
<accession>A0ABT0PU12</accession>
<dbReference type="InterPro" id="IPR058595">
    <property type="entry name" value="Avidin-like"/>
</dbReference>
<gene>
    <name evidence="1" type="ORF">M3P19_12185</name>
</gene>
<reference evidence="1 2" key="1">
    <citation type="submission" date="2022-05" db="EMBL/GenBank/DDBJ databases">
        <authorList>
            <person name="Park J.-S."/>
        </authorList>
    </citation>
    <scope>NUCLEOTIDE SEQUENCE [LARGE SCALE GENOMIC DNA]</scope>
    <source>
        <strain evidence="1 2">2012CJ35-5</strain>
    </source>
</reference>
<comment type="caution">
    <text evidence="1">The sequence shown here is derived from an EMBL/GenBank/DDBJ whole genome shotgun (WGS) entry which is preliminary data.</text>
</comment>
<name>A0ABT0PU12_9FLAO</name>
<evidence type="ECO:0000313" key="2">
    <source>
        <dbReference type="Proteomes" id="UP001203607"/>
    </source>
</evidence>
<dbReference type="Pfam" id="PF26421">
    <property type="entry name" value="Avidin_like"/>
    <property type="match status" value="1"/>
</dbReference>
<evidence type="ECO:0000313" key="1">
    <source>
        <dbReference type="EMBL" id="MCL6274771.1"/>
    </source>
</evidence>
<sequence length="103" mass="11429">MKVIKTAPNGIVNSETIFEFTQNENVVTANYAGGKISKGFLVGNLNQENLKFTYCQMRMDGLMDHGESSCTISKENGKITLTEHFEMTTDSELAQGVNVFQEL</sequence>
<dbReference type="EMBL" id="JAMFMA010000003">
    <property type="protein sequence ID" value="MCL6274771.1"/>
    <property type="molecule type" value="Genomic_DNA"/>
</dbReference>
<proteinExistence type="predicted"/>
<dbReference type="RefSeq" id="WP_249657958.1">
    <property type="nucleotide sequence ID" value="NZ_JAMFMA010000003.1"/>
</dbReference>